<evidence type="ECO:0000256" key="1">
    <source>
        <dbReference type="SAM" id="Phobius"/>
    </source>
</evidence>
<dbReference type="Proteomes" id="UP000698752">
    <property type="component" value="Unassembled WGS sequence"/>
</dbReference>
<reference evidence="3" key="1">
    <citation type="journal article" date="2021" name="Syst. Appl. Microbiol.">
        <title>Roseomonas hellenica sp. nov., isolated from roots of wild-growing Alkanna tinctoria.</title>
        <authorList>
            <person name="Rat A."/>
            <person name="Naranjo H.D."/>
            <person name="Lebbe L."/>
            <person name="Cnockaert M."/>
            <person name="Krigas N."/>
            <person name="Grigoriadou K."/>
            <person name="Maloupa E."/>
            <person name="Willems A."/>
        </authorList>
    </citation>
    <scope>NUCLEOTIDE SEQUENCE [LARGE SCALE GENOMIC DNA]</scope>
    <source>
        <strain evidence="3">LMG 31159</strain>
    </source>
</reference>
<keyword evidence="1" id="KW-0472">Membrane</keyword>
<feature type="transmembrane region" description="Helical" evidence="1">
    <location>
        <begin position="28"/>
        <end position="47"/>
    </location>
</feature>
<accession>A0ABS5EFW3</accession>
<comment type="caution">
    <text evidence="2">The sequence shown here is derived from an EMBL/GenBank/DDBJ whole genome shotgun (WGS) entry which is preliminary data.</text>
</comment>
<evidence type="ECO:0000313" key="2">
    <source>
        <dbReference type="EMBL" id="MBR0649865.1"/>
    </source>
</evidence>
<proteinExistence type="predicted"/>
<dbReference type="EMBL" id="JAAEDI010000008">
    <property type="protein sequence ID" value="MBR0649865.1"/>
    <property type="molecule type" value="Genomic_DNA"/>
</dbReference>
<keyword evidence="1" id="KW-1133">Transmembrane helix</keyword>
<organism evidence="2 3">
    <name type="scientific">Neoroseomonas terrae</name>
    <dbReference type="NCBI Taxonomy" id="424799"/>
    <lineage>
        <taxon>Bacteria</taxon>
        <taxon>Pseudomonadati</taxon>
        <taxon>Pseudomonadota</taxon>
        <taxon>Alphaproteobacteria</taxon>
        <taxon>Acetobacterales</taxon>
        <taxon>Acetobacteraceae</taxon>
        <taxon>Neoroseomonas</taxon>
    </lineage>
</organism>
<dbReference type="RefSeq" id="WP_211868148.1">
    <property type="nucleotide sequence ID" value="NZ_JAAEDI010000008.1"/>
</dbReference>
<keyword evidence="1" id="KW-0812">Transmembrane</keyword>
<sequence>MTIVLLPAVVLFWRLTGTLRGGRALRPFVTVVASYGAACAGAGLWAFNFERPSFVDEAMAGALIIGAVLGLVAFLILLLLPRKA</sequence>
<feature type="transmembrane region" description="Helical" evidence="1">
    <location>
        <begin position="59"/>
        <end position="80"/>
    </location>
</feature>
<name>A0ABS5EFW3_9PROT</name>
<gene>
    <name evidence="2" type="ORF">GXW78_09335</name>
</gene>
<keyword evidence="3" id="KW-1185">Reference proteome</keyword>
<protein>
    <submittedName>
        <fullName evidence="2">Uncharacterized protein</fullName>
    </submittedName>
</protein>
<evidence type="ECO:0000313" key="3">
    <source>
        <dbReference type="Proteomes" id="UP000698752"/>
    </source>
</evidence>